<dbReference type="EMBL" id="BTSY01000032">
    <property type="protein sequence ID" value="GMT37065.1"/>
    <property type="molecule type" value="Genomic_DNA"/>
</dbReference>
<dbReference type="AlphaFoldDB" id="A0AAV5WE52"/>
<proteinExistence type="predicted"/>
<sequence length="74" mass="7973">LSLISSQLQNLSIFGMLHNGSVTVVYLLEISADFLEVVFGRDSLQSSDSFSSGSLLDSDVAESLFGTLLVFELL</sequence>
<name>A0AAV5WE52_9BILA</name>
<comment type="caution">
    <text evidence="1">The sequence shown here is derived from an EMBL/GenBank/DDBJ whole genome shotgun (WGS) entry which is preliminary data.</text>
</comment>
<evidence type="ECO:0000313" key="1">
    <source>
        <dbReference type="EMBL" id="GMT28633.1"/>
    </source>
</evidence>
<protein>
    <submittedName>
        <fullName evidence="1">Uncharacterized protein</fullName>
    </submittedName>
</protein>
<accession>A0AAV5WE52</accession>
<gene>
    <name evidence="1" type="ORF">PFISCL1PPCAC_19930</name>
    <name evidence="2" type="ORF">PFISCL1PPCAC_28362</name>
</gene>
<feature type="non-terminal residue" evidence="1">
    <location>
        <position position="1"/>
    </location>
</feature>
<dbReference type="EMBL" id="BTSY01000005">
    <property type="protein sequence ID" value="GMT28633.1"/>
    <property type="molecule type" value="Genomic_DNA"/>
</dbReference>
<dbReference type="Proteomes" id="UP001432322">
    <property type="component" value="Unassembled WGS sequence"/>
</dbReference>
<reference evidence="1" key="1">
    <citation type="submission" date="2023-10" db="EMBL/GenBank/DDBJ databases">
        <title>Genome assembly of Pristionchus species.</title>
        <authorList>
            <person name="Yoshida K."/>
            <person name="Sommer R.J."/>
        </authorList>
    </citation>
    <scope>NUCLEOTIDE SEQUENCE</scope>
    <source>
        <strain evidence="1">RS5133</strain>
    </source>
</reference>
<organism evidence="1 3">
    <name type="scientific">Pristionchus fissidentatus</name>
    <dbReference type="NCBI Taxonomy" id="1538716"/>
    <lineage>
        <taxon>Eukaryota</taxon>
        <taxon>Metazoa</taxon>
        <taxon>Ecdysozoa</taxon>
        <taxon>Nematoda</taxon>
        <taxon>Chromadorea</taxon>
        <taxon>Rhabditida</taxon>
        <taxon>Rhabditina</taxon>
        <taxon>Diplogasteromorpha</taxon>
        <taxon>Diplogasteroidea</taxon>
        <taxon>Neodiplogasteridae</taxon>
        <taxon>Pristionchus</taxon>
    </lineage>
</organism>
<keyword evidence="3" id="KW-1185">Reference proteome</keyword>
<evidence type="ECO:0000313" key="3">
    <source>
        <dbReference type="Proteomes" id="UP001432322"/>
    </source>
</evidence>
<evidence type="ECO:0000313" key="2">
    <source>
        <dbReference type="EMBL" id="GMT37065.1"/>
    </source>
</evidence>
<feature type="non-terminal residue" evidence="1">
    <location>
        <position position="74"/>
    </location>
</feature>